<dbReference type="InterPro" id="IPR032284">
    <property type="entry name" value="RecQ_Zn-bd"/>
</dbReference>
<keyword evidence="6" id="KW-0067">ATP-binding</keyword>
<dbReference type="Pfam" id="PF00271">
    <property type="entry name" value="Helicase_C"/>
    <property type="match status" value="1"/>
</dbReference>
<dbReference type="InterPro" id="IPR018982">
    <property type="entry name" value="RQC_domain"/>
</dbReference>
<name>A0ABY8MES4_9SPIO</name>
<reference evidence="16 17" key="1">
    <citation type="submission" date="2023-04" db="EMBL/GenBank/DDBJ databases">
        <title>Spirochaete genome identified in red abalone sample constitutes a novel genus.</title>
        <authorList>
            <person name="Sharma S.P."/>
            <person name="Purcell C.M."/>
            <person name="Hyde J.R."/>
            <person name="Severin A.J."/>
        </authorList>
    </citation>
    <scope>NUCLEOTIDE SEQUENCE [LARGE SCALE GENOMIC DNA]</scope>
    <source>
        <strain evidence="16 17">SP-2023</strain>
    </source>
</reference>
<dbReference type="Gene3D" id="1.10.10.10">
    <property type="entry name" value="Winged helix-like DNA-binding domain superfamily/Winged helix DNA-binding domain"/>
    <property type="match status" value="1"/>
</dbReference>
<sequence length="781" mass="86133">MNQNSLLQQYFGFHSFRTGQEEAVGHILSGCDTLVIMPTGAGKSLIYQYAALVLRQRAKDRAAVTLVISPLIALMKDQVDSLQALGISATYINSTVSPAEQRQRSAAMLEGGYRLVYVAPERLRRSSFVEALKSVDIQLLVIDEAHCISSWGHDFRPDYRRIAGARKELGSPLTVALTATATTLVQDDIVQLLDMPEVKRVVTGFNRPNLSFEVLYASGAHAKQQELILLLQEQFGTKRDNTGVEACIIYAATRKEAEEVSSFVGRNLSIPCAYYHAGMAVEQRERIQNAFSTGSLAIVVATNAFGMGIDRQDVRLVVHYNLPGTLEAYYQEAGRAGRDGRPSRAVLLFSPQDRSLQNFFIRQNSITSGQLYQLFQRLESLPVEGSENSESSAGGRGRLCRVPELGRSMGWEPQKLRLALAHLEKAGILENAEFALFGGEEGALHLVLGDWHEESAKAGIRQVEEYNSHRKSQLEQMSHYAQADSCRRAILLSYFSDYSKAVELSADRCCDYCFRQGLREGLRRKGPAAGAEPEANLISRLSRSERAALIVLDSVRQLAENGIRVGRQRIAQMLSGSNSQKMTAGFRAQRYYGRLGVLTGKQIEGAINGLLQSGYLQHRNPENTDATIIALTRQGSEALELREAISLKAFDGVDGLPTQTTQASRGLPAGQTASAGKGSTTAETLRLLESGLSPEEVARERDLNVRTISSHIGSLIEQGRLDPDDYVSPEVRERVEKCLRQMKENGSDLSRLKPIKDTLSPSISYDEIKFVLGAWRRENGA</sequence>
<evidence type="ECO:0000256" key="9">
    <source>
        <dbReference type="ARBA" id="ARBA00034617"/>
    </source>
</evidence>
<accession>A0ABY8MES4</accession>
<dbReference type="PANTHER" id="PTHR13710">
    <property type="entry name" value="DNA HELICASE RECQ FAMILY MEMBER"/>
    <property type="match status" value="1"/>
</dbReference>
<dbReference type="NCBIfam" id="TIGR00614">
    <property type="entry name" value="recQ_fam"/>
    <property type="match status" value="1"/>
</dbReference>
<dbReference type="Pfam" id="PF00270">
    <property type="entry name" value="DEAD"/>
    <property type="match status" value="1"/>
</dbReference>
<dbReference type="Pfam" id="PF14493">
    <property type="entry name" value="HTH_40"/>
    <property type="match status" value="1"/>
</dbReference>
<dbReference type="SUPFAM" id="SSF52540">
    <property type="entry name" value="P-loop containing nucleoside triphosphate hydrolases"/>
    <property type="match status" value="1"/>
</dbReference>
<dbReference type="EC" id="5.6.2.4" evidence="10"/>
<dbReference type="SMART" id="SM00490">
    <property type="entry name" value="HELICc"/>
    <property type="match status" value="1"/>
</dbReference>
<protein>
    <recommendedName>
        <fullName evidence="11">ATP-dependent DNA helicase RecQ</fullName>
        <ecNumber evidence="10">5.6.2.4</ecNumber>
    </recommendedName>
    <alternativeName>
        <fullName evidence="12">DNA 3'-5' helicase RecQ</fullName>
    </alternativeName>
</protein>
<dbReference type="PANTHER" id="PTHR13710:SF105">
    <property type="entry name" value="ATP-DEPENDENT DNA HELICASE Q1"/>
    <property type="match status" value="1"/>
</dbReference>
<keyword evidence="3" id="KW-0547">Nucleotide-binding</keyword>
<dbReference type="Pfam" id="PF16124">
    <property type="entry name" value="RecQ_Zn_bind"/>
    <property type="match status" value="1"/>
</dbReference>
<keyword evidence="8" id="KW-0413">Isomerase</keyword>
<gene>
    <name evidence="16" type="ORF">P0082_07980</name>
</gene>
<proteinExistence type="inferred from homology"/>
<feature type="region of interest" description="Disordered" evidence="13">
    <location>
        <begin position="659"/>
        <end position="681"/>
    </location>
</feature>
<dbReference type="PROSITE" id="PS51194">
    <property type="entry name" value="HELICASE_CTER"/>
    <property type="match status" value="1"/>
</dbReference>
<evidence type="ECO:0000256" key="4">
    <source>
        <dbReference type="ARBA" id="ARBA00022801"/>
    </source>
</evidence>
<dbReference type="InterPro" id="IPR036388">
    <property type="entry name" value="WH-like_DNA-bd_sf"/>
</dbReference>
<evidence type="ECO:0000256" key="3">
    <source>
        <dbReference type="ARBA" id="ARBA00022741"/>
    </source>
</evidence>
<comment type="similarity">
    <text evidence="1">Belongs to the helicase family. RecQ subfamily.</text>
</comment>
<dbReference type="RefSeq" id="WP_326926598.1">
    <property type="nucleotide sequence ID" value="NZ_CP123443.1"/>
</dbReference>
<organism evidence="16 17">
    <name type="scientific">Candidatus Haliotispira prima</name>
    <dbReference type="NCBI Taxonomy" id="3034016"/>
    <lineage>
        <taxon>Bacteria</taxon>
        <taxon>Pseudomonadati</taxon>
        <taxon>Spirochaetota</taxon>
        <taxon>Spirochaetia</taxon>
        <taxon>Spirochaetales</taxon>
        <taxon>Spirochaetaceae</taxon>
        <taxon>Candidatus Haliotispira</taxon>
    </lineage>
</organism>
<evidence type="ECO:0000256" key="12">
    <source>
        <dbReference type="ARBA" id="ARBA00044550"/>
    </source>
</evidence>
<dbReference type="EMBL" id="CP123443">
    <property type="protein sequence ID" value="WGK68418.1"/>
    <property type="molecule type" value="Genomic_DNA"/>
</dbReference>
<dbReference type="InterPro" id="IPR001650">
    <property type="entry name" value="Helicase_C-like"/>
</dbReference>
<dbReference type="Gene3D" id="3.40.50.300">
    <property type="entry name" value="P-loop containing nucleotide triphosphate hydrolases"/>
    <property type="match status" value="2"/>
</dbReference>
<keyword evidence="17" id="KW-1185">Reference proteome</keyword>
<feature type="domain" description="Helicase ATP-binding" evidence="14">
    <location>
        <begin position="24"/>
        <end position="199"/>
    </location>
</feature>
<comment type="catalytic activity">
    <reaction evidence="9">
        <text>Couples ATP hydrolysis with the unwinding of duplex DNA by translocating in the 3'-5' direction.</text>
        <dbReference type="EC" id="5.6.2.4"/>
    </reaction>
</comment>
<evidence type="ECO:0000256" key="2">
    <source>
        <dbReference type="ARBA" id="ARBA00022723"/>
    </source>
</evidence>
<keyword evidence="4 16" id="KW-0378">Hydrolase</keyword>
<feature type="compositionally biased region" description="Polar residues" evidence="13">
    <location>
        <begin position="671"/>
        <end position="681"/>
    </location>
</feature>
<keyword evidence="7" id="KW-0238">DNA-binding</keyword>
<dbReference type="InterPro" id="IPR027417">
    <property type="entry name" value="P-loop_NTPase"/>
</dbReference>
<evidence type="ECO:0000256" key="6">
    <source>
        <dbReference type="ARBA" id="ARBA00022840"/>
    </source>
</evidence>
<evidence type="ECO:0000256" key="1">
    <source>
        <dbReference type="ARBA" id="ARBA00005446"/>
    </source>
</evidence>
<dbReference type="SMART" id="SM00487">
    <property type="entry name" value="DEXDc"/>
    <property type="match status" value="1"/>
</dbReference>
<dbReference type="InterPro" id="IPR029491">
    <property type="entry name" value="Helicase_HTH"/>
</dbReference>
<evidence type="ECO:0000256" key="10">
    <source>
        <dbReference type="ARBA" id="ARBA00034808"/>
    </source>
</evidence>
<dbReference type="InterPro" id="IPR011545">
    <property type="entry name" value="DEAD/DEAH_box_helicase_dom"/>
</dbReference>
<evidence type="ECO:0000259" key="14">
    <source>
        <dbReference type="PROSITE" id="PS51192"/>
    </source>
</evidence>
<dbReference type="InterPro" id="IPR004589">
    <property type="entry name" value="DNA_helicase_ATP-dep_RecQ"/>
</dbReference>
<evidence type="ECO:0000256" key="7">
    <source>
        <dbReference type="ARBA" id="ARBA00023125"/>
    </source>
</evidence>
<evidence type="ECO:0000256" key="5">
    <source>
        <dbReference type="ARBA" id="ARBA00022806"/>
    </source>
</evidence>
<keyword evidence="2" id="KW-0479">Metal-binding</keyword>
<dbReference type="InterPro" id="IPR014001">
    <property type="entry name" value="Helicase_ATP-bd"/>
</dbReference>
<evidence type="ECO:0000256" key="13">
    <source>
        <dbReference type="SAM" id="MobiDB-lite"/>
    </source>
</evidence>
<evidence type="ECO:0000259" key="15">
    <source>
        <dbReference type="PROSITE" id="PS51194"/>
    </source>
</evidence>
<dbReference type="Pfam" id="PF09382">
    <property type="entry name" value="RQC"/>
    <property type="match status" value="1"/>
</dbReference>
<dbReference type="PROSITE" id="PS51192">
    <property type="entry name" value="HELICASE_ATP_BIND_1"/>
    <property type="match status" value="1"/>
</dbReference>
<evidence type="ECO:0000313" key="16">
    <source>
        <dbReference type="EMBL" id="WGK68418.1"/>
    </source>
</evidence>
<keyword evidence="5 16" id="KW-0347">Helicase</keyword>
<dbReference type="CDD" id="cd17920">
    <property type="entry name" value="DEXHc_RecQ"/>
    <property type="match status" value="1"/>
</dbReference>
<dbReference type="Proteomes" id="UP001228690">
    <property type="component" value="Chromosome"/>
</dbReference>
<evidence type="ECO:0000313" key="17">
    <source>
        <dbReference type="Proteomes" id="UP001228690"/>
    </source>
</evidence>
<dbReference type="GO" id="GO:0003678">
    <property type="term" value="F:DNA helicase activity"/>
    <property type="evidence" value="ECO:0007669"/>
    <property type="project" value="UniProtKB-EC"/>
</dbReference>
<evidence type="ECO:0000256" key="8">
    <source>
        <dbReference type="ARBA" id="ARBA00023235"/>
    </source>
</evidence>
<evidence type="ECO:0000256" key="11">
    <source>
        <dbReference type="ARBA" id="ARBA00044535"/>
    </source>
</evidence>
<dbReference type="GO" id="GO:0016787">
    <property type="term" value="F:hydrolase activity"/>
    <property type="evidence" value="ECO:0007669"/>
    <property type="project" value="UniProtKB-KW"/>
</dbReference>
<feature type="domain" description="Helicase C-terminal" evidence="15">
    <location>
        <begin position="223"/>
        <end position="382"/>
    </location>
</feature>